<dbReference type="EMBL" id="AE010299">
    <property type="protein sequence ID" value="AAM04713.1"/>
    <property type="molecule type" value="Genomic_DNA"/>
</dbReference>
<dbReference type="Proteomes" id="UP000002487">
    <property type="component" value="Chromosome"/>
</dbReference>
<organism evidence="1 2">
    <name type="scientific">Methanosarcina acetivorans (strain ATCC 35395 / DSM 2834 / JCM 12185 / C2A)</name>
    <dbReference type="NCBI Taxonomy" id="188937"/>
    <lineage>
        <taxon>Archaea</taxon>
        <taxon>Methanobacteriati</taxon>
        <taxon>Methanobacteriota</taxon>
        <taxon>Stenosarchaea group</taxon>
        <taxon>Methanomicrobia</taxon>
        <taxon>Methanosarcinales</taxon>
        <taxon>Methanosarcinaceae</taxon>
        <taxon>Methanosarcina</taxon>
    </lineage>
</organism>
<dbReference type="KEGG" id="mac:MA_1294"/>
<dbReference type="AlphaFoldDB" id="Q8TR87"/>
<keyword evidence="2" id="KW-1185">Reference proteome</keyword>
<dbReference type="RefSeq" id="WP_011021315.1">
    <property type="nucleotide sequence ID" value="NC_003552.1"/>
</dbReference>
<name>Q8TR87_METAC</name>
<gene>
    <name evidence="1" type="ordered locus">MA_1294</name>
</gene>
<accession>Q8TR87</accession>
<dbReference type="EnsemblBacteria" id="AAM04713">
    <property type="protein sequence ID" value="AAM04713"/>
    <property type="gene ID" value="MA_1294"/>
</dbReference>
<dbReference type="InParanoid" id="Q8TR87"/>
<proteinExistence type="predicted"/>
<protein>
    <submittedName>
        <fullName evidence="1">Uncharacterized protein</fullName>
    </submittedName>
</protein>
<dbReference type="HOGENOM" id="CLU_2766009_0_0_2"/>
<dbReference type="GeneID" id="68225919"/>
<sequence length="69" mass="7379">MKSQGLPVGNLTLPCTSPLKTTLEAAAEIAKTSTVIGSMQARSYFSCVRPPPYSMPPAKRVRISLIITT</sequence>
<reference evidence="1 2" key="1">
    <citation type="journal article" date="2002" name="Genome Res.">
        <title>The genome of Methanosarcina acetivorans reveals extensive metabolic and physiological diversity.</title>
        <authorList>
            <person name="Galagan J.E."/>
            <person name="Nusbaum C."/>
            <person name="Roy A."/>
            <person name="Endrizzi M.G."/>
            <person name="Macdonald P."/>
            <person name="FitzHugh W."/>
            <person name="Calvo S."/>
            <person name="Engels R."/>
            <person name="Smirnov S."/>
            <person name="Atnoor D."/>
            <person name="Brown A."/>
            <person name="Allen N."/>
            <person name="Naylor J."/>
            <person name="Stange-Thomann N."/>
            <person name="DeArellano K."/>
            <person name="Johnson R."/>
            <person name="Linton L."/>
            <person name="McEwan P."/>
            <person name="McKernan K."/>
            <person name="Talamas J."/>
            <person name="Tirrell A."/>
            <person name="Ye W."/>
            <person name="Zimmer A."/>
            <person name="Barber R.D."/>
            <person name="Cann I."/>
            <person name="Graham D.E."/>
            <person name="Grahame D.A."/>
            <person name="Guss A."/>
            <person name="Hedderich R."/>
            <person name="Ingram-Smith C."/>
            <person name="Kuettner C.H."/>
            <person name="Krzycki J.A."/>
            <person name="Leigh J.A."/>
            <person name="Li W."/>
            <person name="Liu J."/>
            <person name="Mukhopadhyay B."/>
            <person name="Reeve J.N."/>
            <person name="Smith K."/>
            <person name="Springer T.A."/>
            <person name="Umayam L.A."/>
            <person name="White O."/>
            <person name="White R.H."/>
            <person name="de Macario E.C."/>
            <person name="Ferry J.G."/>
            <person name="Jarrell K.F."/>
            <person name="Jing H."/>
            <person name="Macario A.J.L."/>
            <person name="Paulsen I."/>
            <person name="Pritchett M."/>
            <person name="Sowers K.R."/>
            <person name="Swanson R.V."/>
            <person name="Zinder S.H."/>
            <person name="Lander E."/>
            <person name="Metcalf W.W."/>
            <person name="Birren B."/>
        </authorList>
    </citation>
    <scope>NUCLEOTIDE SEQUENCE [LARGE SCALE GENOMIC DNA]</scope>
    <source>
        <strain evidence="2">ATCC 35395 / DSM 2834 / JCM 12185 / C2A</strain>
    </source>
</reference>
<evidence type="ECO:0000313" key="1">
    <source>
        <dbReference type="EMBL" id="AAM04713.1"/>
    </source>
</evidence>
<evidence type="ECO:0000313" key="2">
    <source>
        <dbReference type="Proteomes" id="UP000002487"/>
    </source>
</evidence>